<dbReference type="Pfam" id="PF07072">
    <property type="entry name" value="ZapD"/>
    <property type="match status" value="1"/>
</dbReference>
<protein>
    <recommendedName>
        <fullName evidence="5">Cell division protein ZapD</fullName>
    </recommendedName>
    <alternativeName>
        <fullName evidence="5">Z ring-associated protein D</fullName>
    </alternativeName>
</protein>
<sequence length="251" mass="27659">MLLYEFPFNESVRTLLRLEHLFDRLGQLVTRESAIDHHFAIVTLFEVLEASARSDLKSEMLKDLERHKAQFNSFRGNPAVSESALDDVVGRLDAAFQALNAQSGKAGAGLANNDMLMGVKSRLAIPGGTCEFDLPAYHAWQQLSAAQRRQDLLQWMDSVVPMAQAVALLLSLLRESGSPHKVAAQGGVYQQSLSGAKQHQLLRLRIAHDLGLVPEIIGHRLMVSIRLMRQDADGKLRPATEDAALELSLCA</sequence>
<dbReference type="GO" id="GO:0005737">
    <property type="term" value="C:cytoplasm"/>
    <property type="evidence" value="ECO:0007669"/>
    <property type="project" value="UniProtKB-SubCell"/>
</dbReference>
<dbReference type="GO" id="GO:0043093">
    <property type="term" value="P:FtsZ-dependent cytokinesis"/>
    <property type="evidence" value="ECO:0007669"/>
    <property type="project" value="UniProtKB-UniRule"/>
</dbReference>
<dbReference type="Proteomes" id="UP000288587">
    <property type="component" value="Unassembled WGS sequence"/>
</dbReference>
<dbReference type="InterPro" id="IPR009777">
    <property type="entry name" value="ZapD"/>
</dbReference>
<dbReference type="EMBL" id="SACM01000002">
    <property type="protein sequence ID" value="RVT86500.1"/>
    <property type="molecule type" value="Genomic_DNA"/>
</dbReference>
<comment type="similarity">
    <text evidence="5">Belongs to the ZapD family.</text>
</comment>
<accession>A0A3S2UFB0</accession>
<dbReference type="InterPro" id="IPR027462">
    <property type="entry name" value="ZapD_C"/>
</dbReference>
<dbReference type="InterPro" id="IPR036268">
    <property type="entry name" value="ZapD_sf"/>
</dbReference>
<dbReference type="PANTHER" id="PTHR39455">
    <property type="entry name" value="CELL DIVISION PROTEIN ZAPD"/>
    <property type="match status" value="1"/>
</dbReference>
<keyword evidence="3 5" id="KW-0717">Septation</keyword>
<keyword evidence="7" id="KW-1185">Reference proteome</keyword>
<dbReference type="AlphaFoldDB" id="A0A3S2UFB0"/>
<proteinExistence type="inferred from homology"/>
<dbReference type="OrthoDB" id="5294622at2"/>
<evidence type="ECO:0000256" key="4">
    <source>
        <dbReference type="ARBA" id="ARBA00023306"/>
    </source>
</evidence>
<dbReference type="Gene3D" id="1.10.3900.10">
    <property type="entry name" value="YacF-like"/>
    <property type="match status" value="1"/>
</dbReference>
<dbReference type="RefSeq" id="WP_127682996.1">
    <property type="nucleotide sequence ID" value="NZ_SACM01000002.1"/>
</dbReference>
<keyword evidence="2 5" id="KW-0132">Cell division</keyword>
<dbReference type="GO" id="GO:0000917">
    <property type="term" value="P:division septum assembly"/>
    <property type="evidence" value="ECO:0007669"/>
    <property type="project" value="UniProtKB-KW"/>
</dbReference>
<comment type="subcellular location">
    <subcellularLocation>
        <location evidence="5">Cytoplasm</location>
    </subcellularLocation>
    <text evidence="5">Localizes to mid-cell in an FtsZ-dependent manner.</text>
</comment>
<keyword evidence="4 5" id="KW-0131">Cell cycle</keyword>
<evidence type="ECO:0000256" key="3">
    <source>
        <dbReference type="ARBA" id="ARBA00023210"/>
    </source>
</evidence>
<comment type="subunit">
    <text evidence="5">Interacts with FtsZ.</text>
</comment>
<evidence type="ECO:0000313" key="7">
    <source>
        <dbReference type="Proteomes" id="UP000288587"/>
    </source>
</evidence>
<dbReference type="SUPFAM" id="SSF160950">
    <property type="entry name" value="YacF-like"/>
    <property type="match status" value="1"/>
</dbReference>
<organism evidence="6 7">
    <name type="scientific">Inhella crocodyli</name>
    <dbReference type="NCBI Taxonomy" id="2499851"/>
    <lineage>
        <taxon>Bacteria</taxon>
        <taxon>Pseudomonadati</taxon>
        <taxon>Pseudomonadota</taxon>
        <taxon>Betaproteobacteria</taxon>
        <taxon>Burkholderiales</taxon>
        <taxon>Sphaerotilaceae</taxon>
        <taxon>Inhella</taxon>
    </lineage>
</organism>
<dbReference type="NCBIfam" id="NF003656">
    <property type="entry name" value="PRK05287.1-4"/>
    <property type="match status" value="1"/>
</dbReference>
<keyword evidence="1 5" id="KW-0963">Cytoplasm</keyword>
<name>A0A3S2UFB0_9BURK</name>
<comment type="function">
    <text evidence="5">Cell division factor that enhances FtsZ-ring assembly. Directly interacts with FtsZ and promotes bundling of FtsZ protofilaments, with a reduction in FtsZ GTPase activity.</text>
</comment>
<evidence type="ECO:0000313" key="6">
    <source>
        <dbReference type="EMBL" id="RVT86500.1"/>
    </source>
</evidence>
<evidence type="ECO:0000256" key="2">
    <source>
        <dbReference type="ARBA" id="ARBA00022618"/>
    </source>
</evidence>
<comment type="caution">
    <text evidence="6">The sequence shown here is derived from an EMBL/GenBank/DDBJ whole genome shotgun (WGS) entry which is preliminary data.</text>
</comment>
<gene>
    <name evidence="5 6" type="primary">zapD</name>
    <name evidence="6" type="ORF">EOD73_10070</name>
</gene>
<dbReference type="HAMAP" id="MF_01092">
    <property type="entry name" value="ZapD"/>
    <property type="match status" value="1"/>
</dbReference>
<dbReference type="PANTHER" id="PTHR39455:SF1">
    <property type="entry name" value="CELL DIVISION PROTEIN ZAPD"/>
    <property type="match status" value="1"/>
</dbReference>
<dbReference type="Gene3D" id="2.60.440.10">
    <property type="entry name" value="YacF-like domains"/>
    <property type="match status" value="1"/>
</dbReference>
<evidence type="ECO:0000256" key="1">
    <source>
        <dbReference type="ARBA" id="ARBA00022490"/>
    </source>
</evidence>
<evidence type="ECO:0000256" key="5">
    <source>
        <dbReference type="HAMAP-Rule" id="MF_01092"/>
    </source>
</evidence>
<dbReference type="GO" id="GO:0032153">
    <property type="term" value="C:cell division site"/>
    <property type="evidence" value="ECO:0007669"/>
    <property type="project" value="TreeGrafter"/>
</dbReference>
<reference evidence="6 7" key="1">
    <citation type="submission" date="2019-01" db="EMBL/GenBank/DDBJ databases">
        <authorList>
            <person name="Chen W.-M."/>
        </authorList>
    </citation>
    <scope>NUCLEOTIDE SEQUENCE [LARGE SCALE GENOMIC DNA]</scope>
    <source>
        <strain evidence="6 7">CCP-18</strain>
    </source>
</reference>